<reference evidence="13" key="2">
    <citation type="submission" date="2025-09" db="UniProtKB">
        <authorList>
            <consortium name="Ensembl"/>
        </authorList>
    </citation>
    <scope>IDENTIFICATION</scope>
</reference>
<dbReference type="GeneTree" id="ENSGT01030000234513"/>
<feature type="transmembrane region" description="Helical" evidence="10">
    <location>
        <begin position="183"/>
        <end position="207"/>
    </location>
</feature>
<evidence type="ECO:0000256" key="8">
    <source>
        <dbReference type="ARBA" id="ARBA00023136"/>
    </source>
</evidence>
<comment type="function">
    <text evidence="9">One gap junction consists of a cluster of closely packed pairs of transmembrane channels, the connexons, through which materials of low MW diffuse from one cell to a neighboring cell.</text>
</comment>
<evidence type="ECO:0000256" key="7">
    <source>
        <dbReference type="ARBA" id="ARBA00022989"/>
    </source>
</evidence>
<accession>A0A3B3QTX7</accession>
<dbReference type="GO" id="GO:0005243">
    <property type="term" value="F:gap junction channel activity"/>
    <property type="evidence" value="ECO:0007669"/>
    <property type="project" value="TreeGrafter"/>
</dbReference>
<feature type="transmembrane region" description="Helical" evidence="10">
    <location>
        <begin position="126"/>
        <end position="148"/>
    </location>
</feature>
<dbReference type="InterPro" id="IPR017990">
    <property type="entry name" value="Connexin_CS"/>
</dbReference>
<evidence type="ECO:0000259" key="11">
    <source>
        <dbReference type="SMART" id="SM00037"/>
    </source>
</evidence>
<dbReference type="Proteomes" id="UP000261540">
    <property type="component" value="Unplaced"/>
</dbReference>
<feature type="transmembrane region" description="Helical" evidence="10">
    <location>
        <begin position="23"/>
        <end position="44"/>
    </location>
</feature>
<comment type="similarity">
    <text evidence="9">Belongs to the connexin family.</text>
</comment>
<evidence type="ECO:0000256" key="4">
    <source>
        <dbReference type="ARBA" id="ARBA00022692"/>
    </source>
</evidence>
<dbReference type="InterPro" id="IPR019570">
    <property type="entry name" value="Connexin_CCC"/>
</dbReference>
<evidence type="ECO:0000256" key="5">
    <source>
        <dbReference type="ARBA" id="ARBA00022868"/>
    </source>
</evidence>
<evidence type="ECO:0000256" key="9">
    <source>
        <dbReference type="RuleBase" id="RU000630"/>
    </source>
</evidence>
<dbReference type="Pfam" id="PF00029">
    <property type="entry name" value="Connexin"/>
    <property type="match status" value="1"/>
</dbReference>
<evidence type="ECO:0000256" key="10">
    <source>
        <dbReference type="SAM" id="Phobius"/>
    </source>
</evidence>
<dbReference type="PANTHER" id="PTHR11984">
    <property type="entry name" value="CONNEXIN"/>
    <property type="match status" value="1"/>
</dbReference>
<dbReference type="SMART" id="SM01089">
    <property type="entry name" value="Connexin_CCC"/>
    <property type="match status" value="1"/>
</dbReference>
<dbReference type="PROSITE" id="PS00407">
    <property type="entry name" value="CONNEXINS_1"/>
    <property type="match status" value="1"/>
</dbReference>
<dbReference type="SMART" id="SM00037">
    <property type="entry name" value="CNX"/>
    <property type="match status" value="1"/>
</dbReference>
<organism evidence="13 14">
    <name type="scientific">Paramormyrops kingsleyae</name>
    <dbReference type="NCBI Taxonomy" id="1676925"/>
    <lineage>
        <taxon>Eukaryota</taxon>
        <taxon>Metazoa</taxon>
        <taxon>Chordata</taxon>
        <taxon>Craniata</taxon>
        <taxon>Vertebrata</taxon>
        <taxon>Euteleostomi</taxon>
        <taxon>Actinopterygii</taxon>
        <taxon>Neopterygii</taxon>
        <taxon>Teleostei</taxon>
        <taxon>Osteoglossocephala</taxon>
        <taxon>Osteoglossomorpha</taxon>
        <taxon>Osteoglossiformes</taxon>
        <taxon>Mormyridae</taxon>
        <taxon>Paramormyrops</taxon>
    </lineage>
</organism>
<dbReference type="Gene3D" id="1.20.1440.80">
    <property type="entry name" value="Gap junction channel protein cysteine-rich domain"/>
    <property type="match status" value="1"/>
</dbReference>
<keyword evidence="5 9" id="KW-0303">Gap junction</keyword>
<comment type="subcellular location">
    <subcellularLocation>
        <location evidence="1">Cell junction</location>
        <location evidence="1">Gap junction</location>
    </subcellularLocation>
    <subcellularLocation>
        <location evidence="2 9">Cell membrane</location>
        <topology evidence="2 9">Multi-pass membrane protein</topology>
    </subcellularLocation>
</comment>
<evidence type="ECO:0000256" key="2">
    <source>
        <dbReference type="ARBA" id="ARBA00004651"/>
    </source>
</evidence>
<keyword evidence="14" id="KW-1185">Reference proteome</keyword>
<dbReference type="GO" id="GO:0005922">
    <property type="term" value="C:connexin complex"/>
    <property type="evidence" value="ECO:0007669"/>
    <property type="project" value="InterPro"/>
</dbReference>
<evidence type="ECO:0000313" key="13">
    <source>
        <dbReference type="Ensembl" id="ENSPKIP00000009085.1"/>
    </source>
</evidence>
<keyword evidence="3" id="KW-1003">Cell membrane</keyword>
<dbReference type="Ensembl" id="ENSPKIT00000033182.1">
    <property type="protein sequence ID" value="ENSPKIP00000009085.1"/>
    <property type="gene ID" value="ENSPKIG00000024323.1"/>
</dbReference>
<feature type="domain" description="Connexin N-terminal" evidence="11">
    <location>
        <begin position="42"/>
        <end position="75"/>
    </location>
</feature>
<keyword evidence="8 10" id="KW-0472">Membrane</keyword>
<name>A0A3B3QTX7_9TELE</name>
<proteinExistence type="inferred from homology"/>
<evidence type="ECO:0000259" key="12">
    <source>
        <dbReference type="SMART" id="SM01089"/>
    </source>
</evidence>
<dbReference type="PANTHER" id="PTHR11984:SF118">
    <property type="entry name" value="GAP JUNCTION PROTEIN"/>
    <property type="match status" value="1"/>
</dbReference>
<feature type="domain" description="Connexin cysteine-rich" evidence="12">
    <location>
        <begin position="139"/>
        <end position="205"/>
    </location>
</feature>
<keyword evidence="7 10" id="KW-1133">Transmembrane helix</keyword>
<dbReference type="InterPro" id="IPR000500">
    <property type="entry name" value="Connexin"/>
</dbReference>
<evidence type="ECO:0000313" key="14">
    <source>
        <dbReference type="Proteomes" id="UP000261540"/>
    </source>
</evidence>
<dbReference type="GO" id="GO:0007267">
    <property type="term" value="P:cell-cell signaling"/>
    <property type="evidence" value="ECO:0007669"/>
    <property type="project" value="TreeGrafter"/>
</dbReference>
<dbReference type="InterPro" id="IPR013092">
    <property type="entry name" value="Connexin_N"/>
</dbReference>
<reference evidence="13" key="1">
    <citation type="submission" date="2025-08" db="UniProtKB">
        <authorList>
            <consortium name="Ensembl"/>
        </authorList>
    </citation>
    <scope>IDENTIFICATION</scope>
</reference>
<dbReference type="InterPro" id="IPR038359">
    <property type="entry name" value="Connexin_N_sf"/>
</dbReference>
<dbReference type="STRING" id="1676925.ENSPKIP00000009085"/>
<evidence type="ECO:0000256" key="6">
    <source>
        <dbReference type="ARBA" id="ARBA00022949"/>
    </source>
</evidence>
<keyword evidence="4 9" id="KW-0812">Transmembrane</keyword>
<protein>
    <recommendedName>
        <fullName evidence="9">Gap junction protein</fullName>
    </recommendedName>
</protein>
<keyword evidence="6" id="KW-0965">Cell junction</keyword>
<evidence type="ECO:0000256" key="1">
    <source>
        <dbReference type="ARBA" id="ARBA00004610"/>
    </source>
</evidence>
<dbReference type="AlphaFoldDB" id="A0A3B3QTX7"/>
<feature type="transmembrane region" description="Helical" evidence="10">
    <location>
        <begin position="76"/>
        <end position="95"/>
    </location>
</feature>
<sequence>MNWTSLWGLIGGVTQHSTVLGRVWFSLVLIFRLLIFVVVAQQVWNDETTQFTCNTAQPGCRNVCYDRMFPVSPARLWALQLIAIICPSLMVSAHIKYRQEKDKRFSAANRGVHLYANPTKKRRGLWWTYLFSLFLKAGFDIGFLYVFFHIYRYNIPQLYPCSLEPCPNTVDCFISRPTEKKVFIIFMAVSSVVCILLCLCEICYLMCRCCWNWERILSRRHVEISVAIFLCFSPKDKADSMHSKEEQAARKRLTRQRHKGRAWGMCDVRDVCARSVSGGLGNVCYIFF</sequence>
<dbReference type="PRINTS" id="PR00206">
    <property type="entry name" value="CONNEXIN"/>
</dbReference>
<evidence type="ECO:0000256" key="3">
    <source>
        <dbReference type="ARBA" id="ARBA00022475"/>
    </source>
</evidence>
<dbReference type="PROSITE" id="PS00408">
    <property type="entry name" value="CONNEXINS_2"/>
    <property type="match status" value="1"/>
</dbReference>
<comment type="subunit">
    <text evidence="9">A connexon is composed of a hexamer of connexins.</text>
</comment>